<organism evidence="2 3">
    <name type="scientific">Bacterioplanes sanyensis</name>
    <dbReference type="NCBI Taxonomy" id="1249553"/>
    <lineage>
        <taxon>Bacteria</taxon>
        <taxon>Pseudomonadati</taxon>
        <taxon>Pseudomonadota</taxon>
        <taxon>Gammaproteobacteria</taxon>
        <taxon>Oceanospirillales</taxon>
        <taxon>Oceanospirillaceae</taxon>
        <taxon>Bacterioplanes</taxon>
    </lineage>
</organism>
<reference evidence="2 3" key="1">
    <citation type="submission" date="2017-07" db="EMBL/GenBank/DDBJ databases">
        <title>Annotated genome sequence of Bacterioplanes sanyensis isolated from Red Sea.</title>
        <authorList>
            <person name="Rehman Z.U."/>
        </authorList>
    </citation>
    <scope>NUCLEOTIDE SEQUENCE [LARGE SCALE GENOMIC DNA]</scope>
    <source>
        <strain evidence="2 3">NV9</strain>
    </source>
</reference>
<dbReference type="Gene3D" id="3.30.310.170">
    <property type="entry name" value="Outer membrane protein assembly factor BamC"/>
    <property type="match status" value="1"/>
</dbReference>
<dbReference type="RefSeq" id="WP_094060647.1">
    <property type="nucleotide sequence ID" value="NZ_CP022530.1"/>
</dbReference>
<evidence type="ECO:0000313" key="3">
    <source>
        <dbReference type="Proteomes" id="UP000202440"/>
    </source>
</evidence>
<dbReference type="InterPro" id="IPR042268">
    <property type="entry name" value="BamC_C"/>
</dbReference>
<feature type="region of interest" description="Disordered" evidence="1">
    <location>
        <begin position="65"/>
        <end position="85"/>
    </location>
</feature>
<keyword evidence="3" id="KW-1185">Reference proteome</keyword>
<evidence type="ECO:0000313" key="2">
    <source>
        <dbReference type="EMBL" id="ASP39469.1"/>
    </source>
</evidence>
<dbReference type="OrthoDB" id="6199301at2"/>
<name>A0A222FL30_9GAMM</name>
<gene>
    <name evidence="2" type="ORF">CHH28_12645</name>
</gene>
<protein>
    <recommendedName>
        <fullName evidence="4">Outer membrane protein assembly factor BamC</fullName>
    </recommendedName>
</protein>
<dbReference type="KEGG" id="bsan:CHH28_12645"/>
<dbReference type="Proteomes" id="UP000202440">
    <property type="component" value="Chromosome"/>
</dbReference>
<dbReference type="PROSITE" id="PS51257">
    <property type="entry name" value="PROKAR_LIPOPROTEIN"/>
    <property type="match status" value="1"/>
</dbReference>
<evidence type="ECO:0000256" key="1">
    <source>
        <dbReference type="SAM" id="MobiDB-lite"/>
    </source>
</evidence>
<dbReference type="AlphaFoldDB" id="A0A222FL30"/>
<proteinExistence type="predicted"/>
<dbReference type="InterPro" id="IPR010653">
    <property type="entry name" value="NlpB/DapX"/>
</dbReference>
<dbReference type="Pfam" id="PF06804">
    <property type="entry name" value="Lipoprotein_18"/>
    <property type="match status" value="1"/>
</dbReference>
<evidence type="ECO:0008006" key="4">
    <source>
        <dbReference type="Google" id="ProtNLM"/>
    </source>
</evidence>
<dbReference type="EMBL" id="CP022530">
    <property type="protein sequence ID" value="ASP39469.1"/>
    <property type="molecule type" value="Genomic_DNA"/>
</dbReference>
<accession>A0A222FL30</accession>
<sequence>MRIAVVISALWLSGCSTLFGDSFRDRSEDYLTTEPVASTTTPEGMTPLVYDDALAIPELPVVPERPDSFTVPRPAPLDVDDNDTDSASLAEYRSEALNPRLDQDGAGTQILRLDSGYAQSWASVTEAISASDLKLMDLNRSTGTFFLQITPEVDESKQGFWSPLFGNDEPEAQVFLLKMNRAHSGVYLSLLTDNDNLADEALTQSVLSEVLRQLES</sequence>